<accession>B0VPT0</accession>
<dbReference type="EMBL" id="CU468230">
    <property type="protein sequence ID" value="CAP02821.1"/>
    <property type="molecule type" value="Genomic_DNA"/>
</dbReference>
<evidence type="ECO:0000256" key="1">
    <source>
        <dbReference type="SAM" id="MobiDB-lite"/>
    </source>
</evidence>
<name>B0VPT0_ACIBS</name>
<dbReference type="AlphaFoldDB" id="B0VPT0"/>
<sequence>MRKRLMHIKRLPLDTLITGMGHLFRYNDKPWFINLWGESEDSKAKYNTSFSHMHLLAKRRIINSTKNEHRKSGFHLKFRCPLPAEWMSFAQSKSKFHFFGFDALATFSNEAQTVKQVHIQLPQLELARAFFFQNAYLTRSALELNVLAEDFDIQSRADHYLINVLPSCEGSLALSHFNKPGFRRFLAYLLLNKNIRASYESIAQQCQAFESINNTVRTWNFSFIPPNLADINIEAHGYYDKLTNTFKVDEIIGFSGLSTHIDKPVYFHHDKFSKVAKKSGNTSTIPPKPNHAEPKLNDEEEATPSNKPTIINGPATLLDFDDPFETGKVADKTGTKNAVIVDDAQEYIDELIGDVNADEPGIGGTVKAGDFEGPKDQTDDAHLYLDRFSAFIQMLYKLEEKYGIQYSLTLKVLPEVERFTKHLKADNNPRCIAEVHFLHQGQHFILLEVDTSDNATRLSTQLLRIKDMNSWEEDYEKIRKFVVQKTLNWPHSFIKKIAVQQARFNHPRIEKNGQQVAIEDLESWANRIYLGLNR</sequence>
<reference evidence="3 4" key="1">
    <citation type="journal article" date="2008" name="PLoS ONE">
        <title>Comparative analysis of Acinetobacters: three genomes for three lifestyles.</title>
        <authorList>
            <person name="Vallenet D."/>
            <person name="Nordmann P."/>
            <person name="Barbe V."/>
            <person name="Poirel L."/>
            <person name="Mangenot S."/>
            <person name="Bataille E."/>
            <person name="Dossat C."/>
            <person name="Gas S."/>
            <person name="Kreimeyer A."/>
            <person name="Lenoble P."/>
            <person name="Oztas S."/>
            <person name="Poulain J."/>
            <person name="Segurens B."/>
            <person name="Robert C."/>
            <person name="Abergel C."/>
            <person name="Claverie J.M."/>
            <person name="Raoult D."/>
            <person name="Medigue C."/>
            <person name="Weissenbach J."/>
            <person name="Cruveiller S."/>
        </authorList>
    </citation>
    <scope>NUCLEOTIDE SEQUENCE [LARGE SCALE GENOMIC DNA]</scope>
    <source>
        <strain evidence="3 4">SDF</strain>
    </source>
</reference>
<protein>
    <submittedName>
        <fullName evidence="3">Transposon Tn7-like transposition protein (TnsE-like (Protein D))</fullName>
    </submittedName>
</protein>
<dbReference type="Proteomes" id="UP000001741">
    <property type="component" value="Chromosome"/>
</dbReference>
<evidence type="ECO:0000313" key="3">
    <source>
        <dbReference type="EMBL" id="CAP02821.1"/>
    </source>
</evidence>
<dbReference type="KEGG" id="abm:ABSDF3562"/>
<evidence type="ECO:0000313" key="4">
    <source>
        <dbReference type="Proteomes" id="UP000001741"/>
    </source>
</evidence>
<dbReference type="InterPro" id="IPR041419">
    <property type="entry name" value="TnsE_C"/>
</dbReference>
<proteinExistence type="predicted"/>
<feature type="region of interest" description="Disordered" evidence="1">
    <location>
        <begin position="277"/>
        <end position="310"/>
    </location>
</feature>
<dbReference type="Pfam" id="PF18623">
    <property type="entry name" value="TnsE_C"/>
    <property type="match status" value="1"/>
</dbReference>
<gene>
    <name evidence="3" type="ordered locus">ABSDF3562</name>
</gene>
<feature type="domain" description="TnsE C-terminal" evidence="2">
    <location>
        <begin position="387"/>
        <end position="528"/>
    </location>
</feature>
<evidence type="ECO:0000259" key="2">
    <source>
        <dbReference type="Pfam" id="PF18623"/>
    </source>
</evidence>
<organism evidence="3 4">
    <name type="scientific">Acinetobacter baumannii (strain SDF)</name>
    <dbReference type="NCBI Taxonomy" id="509170"/>
    <lineage>
        <taxon>Bacteria</taxon>
        <taxon>Pseudomonadati</taxon>
        <taxon>Pseudomonadota</taxon>
        <taxon>Gammaproteobacteria</taxon>
        <taxon>Moraxellales</taxon>
        <taxon>Moraxellaceae</taxon>
        <taxon>Acinetobacter</taxon>
        <taxon>Acinetobacter calcoaceticus/baumannii complex</taxon>
    </lineage>
</organism>
<dbReference type="BioCyc" id="ABAU509170:GCL9-2935-MONOMER"/>
<dbReference type="HOGENOM" id="CLU_038574_1_0_6"/>